<dbReference type="GO" id="GO:0015098">
    <property type="term" value="F:molybdate ion transmembrane transporter activity"/>
    <property type="evidence" value="ECO:0007669"/>
    <property type="project" value="InterPro"/>
</dbReference>
<keyword evidence="1" id="KW-0472">Membrane</keyword>
<dbReference type="Proteomes" id="UP000887565">
    <property type="component" value="Unplaced"/>
</dbReference>
<accession>A0A915K8A9</accession>
<dbReference type="WBParaSite" id="nRc.2.0.1.t34424-RA">
    <property type="protein sequence ID" value="nRc.2.0.1.t34424-RA"/>
    <property type="gene ID" value="nRc.2.0.1.g34424"/>
</dbReference>
<evidence type="ECO:0000313" key="3">
    <source>
        <dbReference type="WBParaSite" id="nRc.2.0.1.t34424-RA"/>
    </source>
</evidence>
<protein>
    <submittedName>
        <fullName evidence="3">YqaE/Pmp3 family membrane protein</fullName>
    </submittedName>
</protein>
<feature type="transmembrane region" description="Helical" evidence="1">
    <location>
        <begin position="27"/>
        <end position="46"/>
    </location>
</feature>
<reference evidence="3" key="1">
    <citation type="submission" date="2022-11" db="UniProtKB">
        <authorList>
            <consortium name="WormBaseParasite"/>
        </authorList>
    </citation>
    <scope>IDENTIFICATION</scope>
</reference>
<organism evidence="2 3">
    <name type="scientific">Romanomermis culicivorax</name>
    <name type="common">Nematode worm</name>
    <dbReference type="NCBI Taxonomy" id="13658"/>
    <lineage>
        <taxon>Eukaryota</taxon>
        <taxon>Metazoa</taxon>
        <taxon>Ecdysozoa</taxon>
        <taxon>Nematoda</taxon>
        <taxon>Enoplea</taxon>
        <taxon>Dorylaimia</taxon>
        <taxon>Mermithida</taxon>
        <taxon>Mermithoidea</taxon>
        <taxon>Mermithidae</taxon>
        <taxon>Romanomermis</taxon>
    </lineage>
</organism>
<dbReference type="AlphaFoldDB" id="A0A915K8A9"/>
<sequence>MKEKIIVLLISALCLVPPIILPNARFLIYGGFILFEICVGLFWPAIGFMRGIYLPETGFLCGC</sequence>
<evidence type="ECO:0000313" key="2">
    <source>
        <dbReference type="Proteomes" id="UP000887565"/>
    </source>
</evidence>
<dbReference type="InterPro" id="IPR008509">
    <property type="entry name" value="MOT2/MFSD5"/>
</dbReference>
<evidence type="ECO:0000256" key="1">
    <source>
        <dbReference type="SAM" id="Phobius"/>
    </source>
</evidence>
<name>A0A915K8A9_ROMCU</name>
<keyword evidence="1" id="KW-1133">Transmembrane helix</keyword>
<dbReference type="PANTHER" id="PTHR23516:SF23">
    <property type="entry name" value="MOLYBDATE-ANION TRANSPORTER"/>
    <property type="match status" value="1"/>
</dbReference>
<keyword evidence="1" id="KW-0812">Transmembrane</keyword>
<proteinExistence type="predicted"/>
<dbReference type="GO" id="GO:0016020">
    <property type="term" value="C:membrane"/>
    <property type="evidence" value="ECO:0007669"/>
    <property type="project" value="InterPro"/>
</dbReference>
<dbReference type="PANTHER" id="PTHR23516">
    <property type="entry name" value="SAM (S-ADENOSYL METHIONINE) TRANSPORTER"/>
    <property type="match status" value="1"/>
</dbReference>
<feature type="transmembrane region" description="Helical" evidence="1">
    <location>
        <begin position="5"/>
        <end position="21"/>
    </location>
</feature>
<keyword evidence="2" id="KW-1185">Reference proteome</keyword>